<dbReference type="EMBL" id="SJFN01000026">
    <property type="protein sequence ID" value="TBW35387.1"/>
    <property type="molecule type" value="Genomic_DNA"/>
</dbReference>
<keyword evidence="5 8" id="KW-0067">ATP-binding</keyword>
<evidence type="ECO:0000256" key="5">
    <source>
        <dbReference type="ARBA" id="ARBA00022840"/>
    </source>
</evidence>
<keyword evidence="4 8" id="KW-0418">Kinase</keyword>
<protein>
    <recommendedName>
        <fullName evidence="7">Phosphofructokinase</fullName>
    </recommendedName>
</protein>
<comment type="catalytic activity">
    <reaction evidence="6 8">
        <text>beta-D-fructose 1-phosphate + ATP = beta-D-fructose 1,6-bisphosphate + ADP + H(+)</text>
        <dbReference type="Rhea" id="RHEA:14213"/>
        <dbReference type="ChEBI" id="CHEBI:15378"/>
        <dbReference type="ChEBI" id="CHEBI:30616"/>
        <dbReference type="ChEBI" id="CHEBI:32966"/>
        <dbReference type="ChEBI" id="CHEBI:138881"/>
        <dbReference type="ChEBI" id="CHEBI:456216"/>
        <dbReference type="EC" id="2.7.1.56"/>
    </reaction>
</comment>
<dbReference type="GO" id="GO:0008662">
    <property type="term" value="F:1-phosphofructokinase activity"/>
    <property type="evidence" value="ECO:0007669"/>
    <property type="project" value="UniProtKB-UniRule"/>
</dbReference>
<dbReference type="PANTHER" id="PTHR46566:SF5">
    <property type="entry name" value="1-PHOSPHOFRUCTOKINASE"/>
    <property type="match status" value="1"/>
</dbReference>
<reference evidence="10 11" key="1">
    <citation type="submission" date="2019-02" db="EMBL/GenBank/DDBJ databases">
        <title>Siculibacillus lacustris gen. nov., sp. nov., a new rosette-forming bacterium isolated from a freshwater crater lake (Lake St. Ana, Romania).</title>
        <authorList>
            <person name="Felfoldi T."/>
            <person name="Marton Z."/>
            <person name="Szabo A."/>
            <person name="Mentes A."/>
            <person name="Boka K."/>
            <person name="Marialigeti K."/>
            <person name="Mathe I."/>
            <person name="Koncz M."/>
            <person name="Schumann P."/>
            <person name="Toth E."/>
        </authorList>
    </citation>
    <scope>NUCLEOTIDE SEQUENCE [LARGE SCALE GENOMIC DNA]</scope>
    <source>
        <strain evidence="10 11">SA-279</strain>
    </source>
</reference>
<name>A0A4Q9VJA1_9HYPH</name>
<dbReference type="OrthoDB" id="9801219at2"/>
<evidence type="ECO:0000256" key="3">
    <source>
        <dbReference type="ARBA" id="ARBA00022741"/>
    </source>
</evidence>
<dbReference type="InterPro" id="IPR002173">
    <property type="entry name" value="Carboh/pur_kinase_PfkB_CS"/>
</dbReference>
<dbReference type="GO" id="GO:0044281">
    <property type="term" value="P:small molecule metabolic process"/>
    <property type="evidence" value="ECO:0007669"/>
    <property type="project" value="UniProtKB-ARBA"/>
</dbReference>
<dbReference type="Gene3D" id="3.40.1190.20">
    <property type="match status" value="1"/>
</dbReference>
<dbReference type="CDD" id="cd01164">
    <property type="entry name" value="FruK_PfkB_like"/>
    <property type="match status" value="1"/>
</dbReference>
<evidence type="ECO:0000256" key="7">
    <source>
        <dbReference type="PIRNR" id="PIRNR000535"/>
    </source>
</evidence>
<evidence type="ECO:0000259" key="9">
    <source>
        <dbReference type="Pfam" id="PF00294"/>
    </source>
</evidence>
<evidence type="ECO:0000256" key="8">
    <source>
        <dbReference type="RuleBase" id="RU369061"/>
    </source>
</evidence>
<comment type="function">
    <text evidence="8">Catalyzes the ATP-dependent phosphorylation of fructose-l-phosphate to fructose-l,6-bisphosphate.</text>
</comment>
<dbReference type="InterPro" id="IPR017583">
    <property type="entry name" value="Tagatose/fructose_Pkinase"/>
</dbReference>
<evidence type="ECO:0000256" key="2">
    <source>
        <dbReference type="ARBA" id="ARBA00022679"/>
    </source>
</evidence>
<evidence type="ECO:0000313" key="10">
    <source>
        <dbReference type="EMBL" id="TBW35387.1"/>
    </source>
</evidence>
<proteinExistence type="inferred from homology"/>
<dbReference type="PROSITE" id="PS00583">
    <property type="entry name" value="PFKB_KINASES_1"/>
    <property type="match status" value="1"/>
</dbReference>
<accession>A0A4Q9VJA1</accession>
<dbReference type="InterPro" id="IPR022463">
    <property type="entry name" value="1-PFruKinase"/>
</dbReference>
<dbReference type="SUPFAM" id="SSF53613">
    <property type="entry name" value="Ribokinase-like"/>
    <property type="match status" value="1"/>
</dbReference>
<comment type="caution">
    <text evidence="10">The sequence shown here is derived from an EMBL/GenBank/DDBJ whole genome shotgun (WGS) entry which is preliminary data.</text>
</comment>
<dbReference type="Proteomes" id="UP000292781">
    <property type="component" value="Unassembled WGS sequence"/>
</dbReference>
<dbReference type="RefSeq" id="WP_131310698.1">
    <property type="nucleotide sequence ID" value="NZ_SJFN01000026.1"/>
</dbReference>
<feature type="domain" description="Carbohydrate kinase PfkB" evidence="9">
    <location>
        <begin position="14"/>
        <end position="296"/>
    </location>
</feature>
<dbReference type="NCBIfam" id="TIGR03168">
    <property type="entry name" value="1-PFK"/>
    <property type="match status" value="1"/>
</dbReference>
<keyword evidence="11" id="KW-1185">Reference proteome</keyword>
<dbReference type="NCBIfam" id="TIGR03828">
    <property type="entry name" value="pfkB"/>
    <property type="match status" value="1"/>
</dbReference>
<evidence type="ECO:0000313" key="11">
    <source>
        <dbReference type="Proteomes" id="UP000292781"/>
    </source>
</evidence>
<dbReference type="FunFam" id="3.40.1190.20:FF:000001">
    <property type="entry name" value="Phosphofructokinase"/>
    <property type="match status" value="1"/>
</dbReference>
<dbReference type="AlphaFoldDB" id="A0A4Q9VJA1"/>
<evidence type="ECO:0000256" key="1">
    <source>
        <dbReference type="ARBA" id="ARBA00010688"/>
    </source>
</evidence>
<dbReference type="Pfam" id="PF00294">
    <property type="entry name" value="PfkB"/>
    <property type="match status" value="1"/>
</dbReference>
<sequence>MIAPVITVTLNPAIDLTVTVAELRLGSVQRARTAQSGVGGKGINVAGCLADWGTPVVVTGVLGRSNAEPFSQFFAVKRIDDRFVRAVGETRTNIKIADLASGDTTDINLPGLPVDVPTCDLVWDTLVELVRPHGLVVLAGSLPEGLPDDTWARLIADLTHHGARVVLDTSEGPFAAALAAPAEHLPHCVKPNRRELEAWAGRPLPETSDLIAVARDLNRRGVELVVVSLGPEGALFVRDGKALSARLPPMRVLSTVGAGDAMVAGTVAGLRDGLGLPELARLAVAFATGKLAHVGPHLPARAEIEALAAQVALTTLAG</sequence>
<dbReference type="InterPro" id="IPR011611">
    <property type="entry name" value="PfkB_dom"/>
</dbReference>
<comment type="similarity">
    <text evidence="1 7 8">Belongs to the carbohydrate kinase PfkB family.</text>
</comment>
<organism evidence="10 11">
    <name type="scientific">Siculibacillus lacustris</name>
    <dbReference type="NCBI Taxonomy" id="1549641"/>
    <lineage>
        <taxon>Bacteria</taxon>
        <taxon>Pseudomonadati</taxon>
        <taxon>Pseudomonadota</taxon>
        <taxon>Alphaproteobacteria</taxon>
        <taxon>Hyphomicrobiales</taxon>
        <taxon>Ancalomicrobiaceae</taxon>
        <taxon>Siculibacillus</taxon>
    </lineage>
</organism>
<dbReference type="PANTHER" id="PTHR46566">
    <property type="entry name" value="1-PHOSPHOFRUCTOKINASE-RELATED"/>
    <property type="match status" value="1"/>
</dbReference>
<gene>
    <name evidence="10" type="primary">pfkB</name>
    <name evidence="10" type="ORF">EYW49_16345</name>
</gene>
<dbReference type="InterPro" id="IPR029056">
    <property type="entry name" value="Ribokinase-like"/>
</dbReference>
<evidence type="ECO:0000256" key="6">
    <source>
        <dbReference type="ARBA" id="ARBA00047745"/>
    </source>
</evidence>
<dbReference type="PIRSF" id="PIRSF000535">
    <property type="entry name" value="1PFK/6PFK/LacC"/>
    <property type="match status" value="1"/>
</dbReference>
<keyword evidence="2 7" id="KW-0808">Transferase</keyword>
<evidence type="ECO:0000256" key="4">
    <source>
        <dbReference type="ARBA" id="ARBA00022777"/>
    </source>
</evidence>
<dbReference type="GO" id="GO:0005524">
    <property type="term" value="F:ATP binding"/>
    <property type="evidence" value="ECO:0007669"/>
    <property type="project" value="UniProtKB-UniRule"/>
</dbReference>
<dbReference type="GO" id="GO:0005829">
    <property type="term" value="C:cytosol"/>
    <property type="evidence" value="ECO:0007669"/>
    <property type="project" value="TreeGrafter"/>
</dbReference>
<keyword evidence="3 8" id="KW-0547">Nucleotide-binding</keyword>
<dbReference type="GO" id="GO:0016052">
    <property type="term" value="P:carbohydrate catabolic process"/>
    <property type="evidence" value="ECO:0007669"/>
    <property type="project" value="UniProtKB-ARBA"/>
</dbReference>